<dbReference type="AlphaFoldDB" id="A0AAU4JZT8"/>
<sequence length="224" mass="25534">MTPVYRAALGSEFTKLHPNIQWRYGVDSTSGVAQVTSGIVESVFCTSKLTPPVLRFFRKRNVMPTTTSRLVPFFMDNYCYVDERGRESLAVIRRFAYSNGEQRLHSLLVNGSSGLVDYFGDGPDLLIPLNPRVGPGGSLILESEPMRMLSRGLRMGMRGLFATSMRYVEEWDDDEQRFRLDATVRNVTLGEIMHFRGWFTASDRPCTIHDIPDEAWPLRLEETE</sequence>
<protein>
    <submittedName>
        <fullName evidence="2">DUF4166 domain-containing protein</fullName>
    </submittedName>
</protein>
<feature type="domain" description="DUF4166" evidence="1">
    <location>
        <begin position="16"/>
        <end position="199"/>
    </location>
</feature>
<reference evidence="2 3" key="1">
    <citation type="submission" date="2022-10" db="EMBL/GenBank/DDBJ databases">
        <title>The complete genomes of actinobacterial strains from the NBC collection.</title>
        <authorList>
            <person name="Joergensen T.S."/>
            <person name="Alvarez Arevalo M."/>
            <person name="Sterndorff E.B."/>
            <person name="Faurdal D."/>
            <person name="Vuksanovic O."/>
            <person name="Mourched A.-S."/>
            <person name="Charusanti P."/>
            <person name="Shaw S."/>
            <person name="Blin K."/>
            <person name="Weber T."/>
        </authorList>
    </citation>
    <scope>NUCLEOTIDE SEQUENCE [LARGE SCALE GENOMIC DNA]</scope>
    <source>
        <strain evidence="2 3">NBC_00319</strain>
    </source>
</reference>
<name>A0AAU4JZT8_9NOCA</name>
<dbReference type="InterPro" id="IPR025311">
    <property type="entry name" value="DUF4166"/>
</dbReference>
<evidence type="ECO:0000259" key="1">
    <source>
        <dbReference type="Pfam" id="PF13761"/>
    </source>
</evidence>
<evidence type="ECO:0000313" key="2">
    <source>
        <dbReference type="EMBL" id="WUM19304.1"/>
    </source>
</evidence>
<gene>
    <name evidence="2" type="ORF">OG579_16570</name>
</gene>
<evidence type="ECO:0000313" key="3">
    <source>
        <dbReference type="Proteomes" id="UP001432128"/>
    </source>
</evidence>
<organism evidence="2 3">
    <name type="scientific">Williamsia herbipolensis</name>
    <dbReference type="NCBI Taxonomy" id="1603258"/>
    <lineage>
        <taxon>Bacteria</taxon>
        <taxon>Bacillati</taxon>
        <taxon>Actinomycetota</taxon>
        <taxon>Actinomycetes</taxon>
        <taxon>Mycobacteriales</taxon>
        <taxon>Nocardiaceae</taxon>
        <taxon>Williamsia</taxon>
    </lineage>
</organism>
<dbReference type="EMBL" id="CP108021">
    <property type="protein sequence ID" value="WUM19304.1"/>
    <property type="molecule type" value="Genomic_DNA"/>
</dbReference>
<proteinExistence type="predicted"/>
<dbReference type="Proteomes" id="UP001432128">
    <property type="component" value="Chromosome"/>
</dbReference>
<accession>A0AAU4JZT8</accession>
<keyword evidence="3" id="KW-1185">Reference proteome</keyword>
<dbReference type="Pfam" id="PF13761">
    <property type="entry name" value="DUF4166"/>
    <property type="match status" value="1"/>
</dbReference>
<dbReference type="KEGG" id="whr:OG579_16570"/>
<dbReference type="RefSeq" id="WP_045821713.1">
    <property type="nucleotide sequence ID" value="NZ_CP108021.1"/>
</dbReference>